<dbReference type="OrthoDB" id="21941at10239"/>
<accession>G1DTX5</accession>
<proteinExistence type="predicted"/>
<evidence type="ECO:0000313" key="1">
    <source>
        <dbReference type="EMBL" id="AEJ92932.1"/>
    </source>
</evidence>
<keyword evidence="2" id="KW-1185">Reference proteome</keyword>
<dbReference type="RefSeq" id="YP_009637801.1">
    <property type="nucleotide sequence ID" value="NC_042329.1"/>
</dbReference>
<dbReference type="Proteomes" id="UP000008400">
    <property type="component" value="Segment"/>
</dbReference>
<evidence type="ECO:0000313" key="2">
    <source>
        <dbReference type="Proteomes" id="UP000008400"/>
    </source>
</evidence>
<dbReference type="GeneID" id="40234563"/>
<protein>
    <submittedName>
        <fullName evidence="1">Uncharacterized protein</fullName>
    </submittedName>
</protein>
<sequence>MNATEMLNHILGLDRSDEERRADYHATGDKAFASADDLIAQARELMASDPYKAEELLNLAESRVAQARNYWAR</sequence>
<dbReference type="EMBL" id="JN020140">
    <property type="protein sequence ID" value="AEJ92932.1"/>
    <property type="molecule type" value="Genomic_DNA"/>
</dbReference>
<organism evidence="1 2">
    <name type="scientific">Mycobacterium phage MrGordo</name>
    <dbReference type="NCBI Taxonomy" id="2847995"/>
    <lineage>
        <taxon>Viruses</taxon>
        <taxon>Duplodnaviria</taxon>
        <taxon>Heunggongvirae</taxon>
        <taxon>Uroviricota</taxon>
        <taxon>Caudoviricetes</taxon>
        <taxon>Fromanvirus</taxon>
        <taxon>Fromanvirus mrgordo</taxon>
    </lineage>
</organism>
<gene>
    <name evidence="1" type="primary">86</name>
    <name evidence="1" type="ORF">MRGORDO_86</name>
</gene>
<name>G1DTX5_9CAUD</name>
<reference evidence="1 2" key="1">
    <citation type="journal article" date="2012" name="J. Virol.">
        <title>Complete Genome Sequences of 138 Mycobacteriophages.</title>
        <authorList>
            <consortium name="the Science Education Alliance Phage Hunters Advancing Genomics and Evolutionary Science Program"/>
            <consortium name="the KwaZulu-Natal Research Institute for Tuberculosis and HIV Mycobacterial Genetics Course Students"/>
            <consortium name="the Phage Hunters Integrating Research and Education Program"/>
            <person name="Hatfull G.F."/>
        </authorList>
    </citation>
    <scope>NUCLEOTIDE SEQUENCE [LARGE SCALE GENOMIC DNA]</scope>
</reference>